<dbReference type="OrthoDB" id="9774675at2"/>
<dbReference type="Pfam" id="PF13450">
    <property type="entry name" value="NAD_binding_8"/>
    <property type="match status" value="1"/>
</dbReference>
<sequence length="510" mass="54190">MSQFDAIVIGGGVNGLVAGTLLSRRGKNVCIIEKSNRFGGMASYSVDGGPSLAHSLYNLSPRVLSDIGIDPQHPVLSGKPVSTVSLSEDGRHIVFKNEGIFWSEGTKHPESDAWTDLTQQLITYGGLLRQLAEAPPPGGQKAILSRGGLNEFLRLAKLGFGLKKLGKSEMRRFLQVVLSNVHDIVLDDLPEGPVAGMLAADAIWGSATGPRSPGTVFNLIYRLGHGGHITQPVGGMSALTDLLVEAAQKAGCVLMPETEVFRILLDDDAVSGVVTTDGRTLTAPTVLSNLAPKLTSRMTGPSVFDIETMRRVRNIRARGTAAKVNLRLKDGSLLPGLPDELARERLIYAPSVEHVEAAFNPAKYRQMSKAPVIEALKMQTADGASWLSTIVQYAPTDLEGGWTDTAKDQLAQIAVSTLNLALPGLKDHVTNTQIITPDQIENATGAPGGHWHHAEMSLDQLLTLRPANGMCRYSMGPKGLFQCGAATHPGGDVMGLAGRNAALAAMEATP</sequence>
<evidence type="ECO:0000313" key="1">
    <source>
        <dbReference type="EMBL" id="CUJ90810.1"/>
    </source>
</evidence>
<protein>
    <submittedName>
        <fullName evidence="1">Ribulose-1,5-biphosphate synthetase</fullName>
    </submittedName>
</protein>
<dbReference type="AlphaFoldDB" id="A0A0N7M8T8"/>
<accession>A0A0N7M8T8</accession>
<dbReference type="PANTHER" id="PTHR10668">
    <property type="entry name" value="PHYTOENE DEHYDROGENASE"/>
    <property type="match status" value="1"/>
</dbReference>
<dbReference type="SUPFAM" id="SSF51905">
    <property type="entry name" value="FAD/NAD(P)-binding domain"/>
    <property type="match status" value="1"/>
</dbReference>
<gene>
    <name evidence="1" type="ORF">RUE5091_01030</name>
</gene>
<keyword evidence="2" id="KW-1185">Reference proteome</keyword>
<dbReference type="Proteomes" id="UP000051260">
    <property type="component" value="Unassembled WGS sequence"/>
</dbReference>
<dbReference type="STRING" id="1715692.RUE5091_01030"/>
<proteinExistence type="predicted"/>
<dbReference type="EMBL" id="CYUD01000003">
    <property type="protein sequence ID" value="CUJ90810.1"/>
    <property type="molecule type" value="Genomic_DNA"/>
</dbReference>
<organism evidence="1 2">
    <name type="scientific">Ruegeria denitrificans</name>
    <dbReference type="NCBI Taxonomy" id="1715692"/>
    <lineage>
        <taxon>Bacteria</taxon>
        <taxon>Pseudomonadati</taxon>
        <taxon>Pseudomonadota</taxon>
        <taxon>Alphaproteobacteria</taxon>
        <taxon>Rhodobacterales</taxon>
        <taxon>Roseobacteraceae</taxon>
        <taxon>Ruegeria</taxon>
    </lineage>
</organism>
<dbReference type="RefSeq" id="WP_058280807.1">
    <property type="nucleotide sequence ID" value="NZ_CYUD01000003.1"/>
</dbReference>
<dbReference type="PANTHER" id="PTHR10668:SF103">
    <property type="entry name" value="PYRIDINE NUCLEOTIDE-DISULFIDE OXIDOREDUCTASE DOMAIN-CONTAINING PROTEIN 2"/>
    <property type="match status" value="1"/>
</dbReference>
<dbReference type="InterPro" id="IPR036188">
    <property type="entry name" value="FAD/NAD-bd_sf"/>
</dbReference>
<dbReference type="Gene3D" id="3.50.50.60">
    <property type="entry name" value="FAD/NAD(P)-binding domain"/>
    <property type="match status" value="2"/>
</dbReference>
<evidence type="ECO:0000313" key="2">
    <source>
        <dbReference type="Proteomes" id="UP000051260"/>
    </source>
</evidence>
<reference evidence="2" key="1">
    <citation type="submission" date="2015-09" db="EMBL/GenBank/DDBJ databases">
        <authorList>
            <person name="Rodrigo-Torres L."/>
            <person name="Arahal D.R."/>
        </authorList>
    </citation>
    <scope>NUCLEOTIDE SEQUENCE [LARGE SCALE GENOMIC DNA]</scope>
    <source>
        <strain evidence="2">CECT 5091</strain>
    </source>
</reference>
<name>A0A0N7M8T8_9RHOB</name>